<feature type="transmembrane region" description="Helical" evidence="1">
    <location>
        <begin position="6"/>
        <end position="24"/>
    </location>
</feature>
<keyword evidence="3" id="KW-1185">Reference proteome</keyword>
<name>A0A0R2LD31_9LACO</name>
<dbReference type="STRING" id="449659.IV66_GL001448"/>
<dbReference type="PATRIC" id="fig|449659.4.peg.1468"/>
<evidence type="ECO:0000313" key="3">
    <source>
        <dbReference type="Proteomes" id="UP000051886"/>
    </source>
</evidence>
<dbReference type="Proteomes" id="UP000051886">
    <property type="component" value="Unassembled WGS sequence"/>
</dbReference>
<dbReference type="EMBL" id="JQCN01000028">
    <property type="protein sequence ID" value="KRN99817.1"/>
    <property type="molecule type" value="Genomic_DNA"/>
</dbReference>
<organism evidence="2 3">
    <name type="scientific">Ligilactobacillus pobuzihii</name>
    <dbReference type="NCBI Taxonomy" id="449659"/>
    <lineage>
        <taxon>Bacteria</taxon>
        <taxon>Bacillati</taxon>
        <taxon>Bacillota</taxon>
        <taxon>Bacilli</taxon>
        <taxon>Lactobacillales</taxon>
        <taxon>Lactobacillaceae</taxon>
        <taxon>Ligilactobacillus</taxon>
    </lineage>
</organism>
<sequence length="73" mass="8444">MKFSTIAIFAFVFTVDVWALNHDIKNYRNKTDELGKASSKKRQTVTKINIGIDVFLMILMLWYLISIFSQLGV</sequence>
<dbReference type="RefSeq" id="WP_017867206.1">
    <property type="nucleotide sequence ID" value="NZ_BJYB01000036.1"/>
</dbReference>
<gene>
    <name evidence="2" type="ORF">IV66_GL001448</name>
</gene>
<keyword evidence="1" id="KW-0472">Membrane</keyword>
<accession>A0A0R2LD31</accession>
<keyword evidence="1" id="KW-1133">Transmembrane helix</keyword>
<dbReference type="AlphaFoldDB" id="A0A0R2LD31"/>
<evidence type="ECO:0000256" key="1">
    <source>
        <dbReference type="SAM" id="Phobius"/>
    </source>
</evidence>
<proteinExistence type="predicted"/>
<feature type="transmembrane region" description="Helical" evidence="1">
    <location>
        <begin position="45"/>
        <end position="65"/>
    </location>
</feature>
<reference evidence="2 3" key="1">
    <citation type="journal article" date="2015" name="Genome Announc.">
        <title>Expanding the biotechnology potential of lactobacilli through comparative genomics of 213 strains and associated genera.</title>
        <authorList>
            <person name="Sun Z."/>
            <person name="Harris H.M."/>
            <person name="McCann A."/>
            <person name="Guo C."/>
            <person name="Argimon S."/>
            <person name="Zhang W."/>
            <person name="Yang X."/>
            <person name="Jeffery I.B."/>
            <person name="Cooney J.C."/>
            <person name="Kagawa T.F."/>
            <person name="Liu W."/>
            <person name="Song Y."/>
            <person name="Salvetti E."/>
            <person name="Wrobel A."/>
            <person name="Rasinkangas P."/>
            <person name="Parkhill J."/>
            <person name="Rea M.C."/>
            <person name="O'Sullivan O."/>
            <person name="Ritari J."/>
            <person name="Douillard F.P."/>
            <person name="Paul Ross R."/>
            <person name="Yang R."/>
            <person name="Briner A.E."/>
            <person name="Felis G.E."/>
            <person name="de Vos W.M."/>
            <person name="Barrangou R."/>
            <person name="Klaenhammer T.R."/>
            <person name="Caufield P.W."/>
            <person name="Cui Y."/>
            <person name="Zhang H."/>
            <person name="O'Toole P.W."/>
        </authorList>
    </citation>
    <scope>NUCLEOTIDE SEQUENCE [LARGE SCALE GENOMIC DNA]</scope>
    <source>
        <strain evidence="2 3">NBRC 103219</strain>
    </source>
</reference>
<dbReference type="OrthoDB" id="9896476at2"/>
<evidence type="ECO:0000313" key="2">
    <source>
        <dbReference type="EMBL" id="KRN99817.1"/>
    </source>
</evidence>
<comment type="caution">
    <text evidence="2">The sequence shown here is derived from an EMBL/GenBank/DDBJ whole genome shotgun (WGS) entry which is preliminary data.</text>
</comment>
<protein>
    <submittedName>
        <fullName evidence="2">Uncharacterized protein</fullName>
    </submittedName>
</protein>
<keyword evidence="1" id="KW-0812">Transmembrane</keyword>